<comment type="caution">
    <text evidence="7">The sequence shown here is derived from an EMBL/GenBank/DDBJ whole genome shotgun (WGS) entry which is preliminary data.</text>
</comment>
<evidence type="ECO:0000256" key="1">
    <source>
        <dbReference type="ARBA" id="ARBA00007249"/>
    </source>
</evidence>
<keyword evidence="4" id="KW-0342">GTP-binding</keyword>
<dbReference type="InterPro" id="IPR009000">
    <property type="entry name" value="Transl_B-barrel_sf"/>
</dbReference>
<dbReference type="OrthoDB" id="1727108at2759"/>
<gene>
    <name evidence="7" type="ORF">FCC1311_109522</name>
</gene>
<dbReference type="GO" id="GO:0003924">
    <property type="term" value="F:GTPase activity"/>
    <property type="evidence" value="ECO:0007669"/>
    <property type="project" value="InterPro"/>
</dbReference>
<dbReference type="SUPFAM" id="SSF52540">
    <property type="entry name" value="P-loop containing nucleoside triphosphate hydrolases"/>
    <property type="match status" value="1"/>
</dbReference>
<evidence type="ECO:0000256" key="4">
    <source>
        <dbReference type="ARBA" id="ARBA00023134"/>
    </source>
</evidence>
<name>A0A2R5GV54_9STRA</name>
<dbReference type="Gene3D" id="3.40.50.300">
    <property type="entry name" value="P-loop containing nucleotide triphosphate hydrolases"/>
    <property type="match status" value="1"/>
</dbReference>
<accession>A0A2R5GV54</accession>
<dbReference type="GO" id="GO:0003746">
    <property type="term" value="F:translation elongation factor activity"/>
    <property type="evidence" value="ECO:0007669"/>
    <property type="project" value="TreeGrafter"/>
</dbReference>
<feature type="domain" description="Tr-type G" evidence="6">
    <location>
        <begin position="1"/>
        <end position="234"/>
    </location>
</feature>
<dbReference type="InParanoid" id="A0A2R5GV54"/>
<evidence type="ECO:0000256" key="5">
    <source>
        <dbReference type="SAM" id="MobiDB-lite"/>
    </source>
</evidence>
<feature type="region of interest" description="Disordered" evidence="5">
    <location>
        <begin position="228"/>
        <end position="294"/>
    </location>
</feature>
<dbReference type="PANTHER" id="PTHR43721">
    <property type="entry name" value="ELONGATION FACTOR TU-RELATED"/>
    <property type="match status" value="1"/>
</dbReference>
<dbReference type="Gene3D" id="2.40.30.10">
    <property type="entry name" value="Translation factors"/>
    <property type="match status" value="1"/>
</dbReference>
<dbReference type="GO" id="GO:0005525">
    <property type="term" value="F:GTP binding"/>
    <property type="evidence" value="ECO:0007669"/>
    <property type="project" value="UniProtKB-KW"/>
</dbReference>
<dbReference type="AlphaFoldDB" id="A0A2R5GV54"/>
<reference evidence="7 8" key="1">
    <citation type="submission" date="2017-12" db="EMBL/GenBank/DDBJ databases">
        <title>Sequencing, de novo assembly and annotation of complete genome of a new Thraustochytrid species, strain FCC1311.</title>
        <authorList>
            <person name="Sedici K."/>
            <person name="Godart F."/>
            <person name="Aiese Cigliano R."/>
            <person name="Sanseverino W."/>
            <person name="Barakat M."/>
            <person name="Ortet P."/>
            <person name="Marechal E."/>
            <person name="Cagnac O."/>
            <person name="Amato A."/>
        </authorList>
    </citation>
    <scope>NUCLEOTIDE SEQUENCE [LARGE SCALE GENOMIC DNA]</scope>
</reference>
<dbReference type="InterPro" id="IPR027417">
    <property type="entry name" value="P-loop_NTPase"/>
</dbReference>
<dbReference type="Pfam" id="PF00009">
    <property type="entry name" value="GTP_EFTU"/>
    <property type="match status" value="1"/>
</dbReference>
<evidence type="ECO:0000313" key="8">
    <source>
        <dbReference type="Proteomes" id="UP000241890"/>
    </source>
</evidence>
<comment type="similarity">
    <text evidence="1">Belongs to the TRAFAC class translation factor GTPase superfamily. Classic translation factor GTPase family. EF-Tu/EF-1A subfamily.</text>
</comment>
<dbReference type="InterPro" id="IPR009001">
    <property type="entry name" value="Transl_elong_EF1A/Init_IF2_C"/>
</dbReference>
<keyword evidence="8" id="KW-1185">Reference proteome</keyword>
<dbReference type="PROSITE" id="PS51722">
    <property type="entry name" value="G_TR_2"/>
    <property type="match status" value="1"/>
</dbReference>
<organism evidence="7 8">
    <name type="scientific">Hondaea fermentalgiana</name>
    <dbReference type="NCBI Taxonomy" id="2315210"/>
    <lineage>
        <taxon>Eukaryota</taxon>
        <taxon>Sar</taxon>
        <taxon>Stramenopiles</taxon>
        <taxon>Bigyra</taxon>
        <taxon>Labyrinthulomycetes</taxon>
        <taxon>Thraustochytrida</taxon>
        <taxon>Thraustochytriidae</taxon>
        <taxon>Hondaea</taxon>
    </lineage>
</organism>
<evidence type="ECO:0000259" key="6">
    <source>
        <dbReference type="PROSITE" id="PS51722"/>
    </source>
</evidence>
<keyword evidence="3" id="KW-0547">Nucleotide-binding</keyword>
<feature type="compositionally biased region" description="Basic and acidic residues" evidence="5">
    <location>
        <begin position="242"/>
        <end position="261"/>
    </location>
</feature>
<dbReference type="InterPro" id="IPR050055">
    <property type="entry name" value="EF-Tu_GTPase"/>
</dbReference>
<dbReference type="SUPFAM" id="SSF50465">
    <property type="entry name" value="EF-Tu/eEF-1alpha/eIF2-gamma C-terminal domain"/>
    <property type="match status" value="1"/>
</dbReference>
<sequence length="518" mass="56474">MLGNVDAGKSTLVGCLTRGMLDDGRGKARSFVLRHQHELKRGQTSSVALALLGYREGEQIMPASQSVEAARKSHNKDFYEVASKATHRVTLVDLCGHEKYLKSSIYGLTAMNPDCAMVVIGAERGIQRMTREHVGLCCALRIPFFIVETKIDMVPENVLRETQMRIRRILKRAGRRGFYVREESDLDGAIKCMDTNQVALAPVFEVSSVTGQHMDLLREFIKRMALRKSRTSPSLGKPTPSLERDGDTKTTGKKDDLARNADDDDEEAKAGPADGEGGAIVVSPLGDDGVAMTPQTPAAANGVAISAAQSAATSLNFMLDDVFNVPGVGIVVGGTVARGEAHLGQRIWIGPDKAGSFRQVVIRSIHRQCVPSQAAFEGQHATLAVKSVGRTTLKRDSFRKGMVGVGEPDHAAALAQTVWEFEADVKVLHHSTTIDRGYSPFIHLAGVRQSARIVQILSDKGEEVLARTGSQVFVRFRFLHCAEYLEIGRPLIFREGNAKGCGRITRLFRENGDEVKIS</sequence>
<dbReference type="PANTHER" id="PTHR43721:SF9">
    <property type="entry name" value="GTP-BINDING PROTEIN 1"/>
    <property type="match status" value="1"/>
</dbReference>
<dbReference type="Proteomes" id="UP000241890">
    <property type="component" value="Unassembled WGS sequence"/>
</dbReference>
<evidence type="ECO:0000313" key="7">
    <source>
        <dbReference type="EMBL" id="GBG34730.1"/>
    </source>
</evidence>
<dbReference type="InterPro" id="IPR000795">
    <property type="entry name" value="T_Tr_GTP-bd_dom"/>
</dbReference>
<evidence type="ECO:0000256" key="3">
    <source>
        <dbReference type="ARBA" id="ARBA00022741"/>
    </source>
</evidence>
<dbReference type="EMBL" id="BEYU01000211">
    <property type="protein sequence ID" value="GBG34730.1"/>
    <property type="molecule type" value="Genomic_DNA"/>
</dbReference>
<proteinExistence type="inferred from homology"/>
<dbReference type="SUPFAM" id="SSF50447">
    <property type="entry name" value="Translation proteins"/>
    <property type="match status" value="1"/>
</dbReference>
<protein>
    <recommendedName>
        <fullName evidence="2">Elongation factor Tu, chloroplastic</fullName>
    </recommendedName>
</protein>
<evidence type="ECO:0000256" key="2">
    <source>
        <dbReference type="ARBA" id="ARBA00021392"/>
    </source>
</evidence>
<dbReference type="CDD" id="cd03708">
    <property type="entry name" value="GTPBP_III"/>
    <property type="match status" value="1"/>
</dbReference>